<dbReference type="SUPFAM" id="SSF101874">
    <property type="entry name" value="YceI-like"/>
    <property type="match status" value="1"/>
</dbReference>
<keyword evidence="4" id="KW-1185">Reference proteome</keyword>
<dbReference type="PANTHER" id="PTHR34406:SF1">
    <property type="entry name" value="PROTEIN YCEI"/>
    <property type="match status" value="1"/>
</dbReference>
<dbReference type="InterPro" id="IPR007372">
    <property type="entry name" value="Lipid/polyisoprenoid-bd_YceI"/>
</dbReference>
<dbReference type="SMART" id="SM00867">
    <property type="entry name" value="YceI"/>
    <property type="match status" value="1"/>
</dbReference>
<evidence type="ECO:0000259" key="2">
    <source>
        <dbReference type="SMART" id="SM00867"/>
    </source>
</evidence>
<dbReference type="PANTHER" id="PTHR34406">
    <property type="entry name" value="PROTEIN YCEI"/>
    <property type="match status" value="1"/>
</dbReference>
<feature type="domain" description="Lipid/polyisoprenoid-binding YceI-like" evidence="2">
    <location>
        <begin position="12"/>
        <end position="179"/>
    </location>
</feature>
<protein>
    <submittedName>
        <fullName evidence="3">Polyisoprenoid-binding protein YceI</fullName>
    </submittedName>
</protein>
<dbReference type="RefSeq" id="WP_179428501.1">
    <property type="nucleotide sequence ID" value="NZ_JACBZP010000001.1"/>
</dbReference>
<name>A0A7Z0D3C9_9MICO</name>
<reference evidence="3 4" key="1">
    <citation type="submission" date="2020-07" db="EMBL/GenBank/DDBJ databases">
        <title>Sequencing the genomes of 1000 actinobacteria strains.</title>
        <authorList>
            <person name="Klenk H.-P."/>
        </authorList>
    </citation>
    <scope>NUCLEOTIDE SEQUENCE [LARGE SCALE GENOMIC DNA]</scope>
    <source>
        <strain evidence="3 4">DSM 26341</strain>
    </source>
</reference>
<comment type="caution">
    <text evidence="3">The sequence shown here is derived from an EMBL/GenBank/DDBJ whole genome shotgun (WGS) entry which is preliminary data.</text>
</comment>
<evidence type="ECO:0000313" key="4">
    <source>
        <dbReference type="Proteomes" id="UP000539111"/>
    </source>
</evidence>
<dbReference type="Proteomes" id="UP000539111">
    <property type="component" value="Unassembled WGS sequence"/>
</dbReference>
<evidence type="ECO:0000256" key="1">
    <source>
        <dbReference type="ARBA" id="ARBA00008812"/>
    </source>
</evidence>
<accession>A0A7Z0D3C9</accession>
<dbReference type="InterPro" id="IPR036761">
    <property type="entry name" value="TTHA0802/YceI-like_sf"/>
</dbReference>
<proteinExistence type="inferred from homology"/>
<organism evidence="3 4">
    <name type="scientific">Spelaeicoccus albus</name>
    <dbReference type="NCBI Taxonomy" id="1280376"/>
    <lineage>
        <taxon>Bacteria</taxon>
        <taxon>Bacillati</taxon>
        <taxon>Actinomycetota</taxon>
        <taxon>Actinomycetes</taxon>
        <taxon>Micrococcales</taxon>
        <taxon>Brevibacteriaceae</taxon>
        <taxon>Spelaeicoccus</taxon>
    </lineage>
</organism>
<evidence type="ECO:0000313" key="3">
    <source>
        <dbReference type="EMBL" id="NYI68117.1"/>
    </source>
</evidence>
<comment type="similarity">
    <text evidence="1">Belongs to the UPF0312 family.</text>
</comment>
<dbReference type="Gene3D" id="2.40.128.110">
    <property type="entry name" value="Lipid/polyisoprenoid-binding, YceI-like"/>
    <property type="match status" value="1"/>
</dbReference>
<dbReference type="Pfam" id="PF04264">
    <property type="entry name" value="YceI"/>
    <property type="match status" value="1"/>
</dbReference>
<dbReference type="AlphaFoldDB" id="A0A7Z0D3C9"/>
<dbReference type="EMBL" id="JACBZP010000001">
    <property type="protein sequence ID" value="NYI68117.1"/>
    <property type="molecule type" value="Genomic_DNA"/>
</dbReference>
<gene>
    <name evidence="3" type="ORF">BJY26_002423</name>
</gene>
<sequence length="183" mass="19383">MSALPEGLKPGTWSIDPAHSEFGFTVRHAGISKVRGRFSDVEGQVSVGEDLPNSAVTATVDAKSFDSGSAGRDEHVRGADFFDVEKFPTLKFESTAVKENDGEFVLEGNLTIKDVTKPVSFDVEYSGTAVDPFGALRAGFEGTTQISRKDFGMTFNAPLDGGGVLVGDKVTIGLDLAAVYQDA</sequence>